<dbReference type="Pfam" id="PF08308">
    <property type="entry name" value="PEGA"/>
    <property type="match status" value="1"/>
</dbReference>
<gene>
    <name evidence="3" type="ORF">A3D62_02800</name>
</gene>
<name>A0A1F6D123_9BACT</name>
<evidence type="ECO:0000313" key="4">
    <source>
        <dbReference type="Proteomes" id="UP000177659"/>
    </source>
</evidence>
<sequence>MKPLSRRRRSLYLILCILVFVVLVPLTLLYSSGYRLGEHFALVKTGGIYIGSNQPGAELYLNNEFVRGVGILKQGFFVQDLSPGMYTVTVKKEGHYSWEKVLKVQPQLVVEASAFMLPQEMILTPIPEFLQEGQTATRTATRRILNPSYAEATALFATTTTAASANQNILLAGTKTASSTARVIEGLKKKGDIVLWKEKNVVLATWVGNNSQAPLYFCGEEHLCNREIPVYAQGVRFFDFYPNGNELVILAIDNGVFVAEIDDRSVRNIQPMYEKPGAEFRIDDDVLFIRDGKLIFSVEL</sequence>
<dbReference type="Proteomes" id="UP000177659">
    <property type="component" value="Unassembled WGS sequence"/>
</dbReference>
<dbReference type="EMBL" id="MFLC01000014">
    <property type="protein sequence ID" value="OGG55144.1"/>
    <property type="molecule type" value="Genomic_DNA"/>
</dbReference>
<comment type="caution">
    <text evidence="3">The sequence shown here is derived from an EMBL/GenBank/DDBJ whole genome shotgun (WGS) entry which is preliminary data.</text>
</comment>
<dbReference type="InterPro" id="IPR013229">
    <property type="entry name" value="PEGA"/>
</dbReference>
<keyword evidence="1" id="KW-0472">Membrane</keyword>
<evidence type="ECO:0000313" key="3">
    <source>
        <dbReference type="EMBL" id="OGG55144.1"/>
    </source>
</evidence>
<feature type="domain" description="PEGA" evidence="2">
    <location>
        <begin position="46"/>
        <end position="111"/>
    </location>
</feature>
<organism evidence="3 4">
    <name type="scientific">Candidatus Kaiserbacteria bacterium RIFCSPHIGHO2_02_FULL_49_11</name>
    <dbReference type="NCBI Taxonomy" id="1798489"/>
    <lineage>
        <taxon>Bacteria</taxon>
        <taxon>Candidatus Kaiseribacteriota</taxon>
    </lineage>
</organism>
<keyword evidence="1" id="KW-0812">Transmembrane</keyword>
<protein>
    <recommendedName>
        <fullName evidence="2">PEGA domain-containing protein</fullName>
    </recommendedName>
</protein>
<dbReference type="AlphaFoldDB" id="A0A1F6D123"/>
<evidence type="ECO:0000259" key="2">
    <source>
        <dbReference type="Pfam" id="PF08308"/>
    </source>
</evidence>
<feature type="transmembrane region" description="Helical" evidence="1">
    <location>
        <begin position="12"/>
        <end position="30"/>
    </location>
</feature>
<evidence type="ECO:0000256" key="1">
    <source>
        <dbReference type="SAM" id="Phobius"/>
    </source>
</evidence>
<reference evidence="3 4" key="1">
    <citation type="journal article" date="2016" name="Nat. Commun.">
        <title>Thousands of microbial genomes shed light on interconnected biogeochemical processes in an aquifer system.</title>
        <authorList>
            <person name="Anantharaman K."/>
            <person name="Brown C.T."/>
            <person name="Hug L.A."/>
            <person name="Sharon I."/>
            <person name="Castelle C.J."/>
            <person name="Probst A.J."/>
            <person name="Thomas B.C."/>
            <person name="Singh A."/>
            <person name="Wilkins M.J."/>
            <person name="Karaoz U."/>
            <person name="Brodie E.L."/>
            <person name="Williams K.H."/>
            <person name="Hubbard S.S."/>
            <person name="Banfield J.F."/>
        </authorList>
    </citation>
    <scope>NUCLEOTIDE SEQUENCE [LARGE SCALE GENOMIC DNA]</scope>
</reference>
<keyword evidence="1" id="KW-1133">Transmembrane helix</keyword>
<proteinExistence type="predicted"/>
<accession>A0A1F6D123</accession>